<comment type="similarity">
    <text evidence="1 2">Belongs to the anti-sigma-factor antagonist family.</text>
</comment>
<dbReference type="AlphaFoldDB" id="A0A0N9HXN9"/>
<dbReference type="PROSITE" id="PS50801">
    <property type="entry name" value="STAS"/>
    <property type="match status" value="1"/>
</dbReference>
<gene>
    <name evidence="4" type="ORF">AOZ06_27665</name>
</gene>
<proteinExistence type="inferred from homology"/>
<evidence type="ECO:0000256" key="2">
    <source>
        <dbReference type="RuleBase" id="RU003749"/>
    </source>
</evidence>
<dbReference type="InterPro" id="IPR003658">
    <property type="entry name" value="Anti-sigma_ant"/>
</dbReference>
<dbReference type="RefSeq" id="WP_054292073.1">
    <property type="nucleotide sequence ID" value="NZ_CP012752.1"/>
</dbReference>
<accession>A0A0N9HXN9</accession>
<dbReference type="InterPro" id="IPR036513">
    <property type="entry name" value="STAS_dom_sf"/>
</dbReference>
<dbReference type="PANTHER" id="PTHR33495">
    <property type="entry name" value="ANTI-SIGMA FACTOR ANTAGONIST TM_1081-RELATED-RELATED"/>
    <property type="match status" value="1"/>
</dbReference>
<evidence type="ECO:0000313" key="5">
    <source>
        <dbReference type="Proteomes" id="UP000063699"/>
    </source>
</evidence>
<dbReference type="InterPro" id="IPR002645">
    <property type="entry name" value="STAS_dom"/>
</dbReference>
<evidence type="ECO:0000259" key="3">
    <source>
        <dbReference type="PROSITE" id="PS50801"/>
    </source>
</evidence>
<protein>
    <recommendedName>
        <fullName evidence="2">Anti-sigma factor antagonist</fullName>
    </recommendedName>
</protein>
<dbReference type="STRING" id="860235.AOZ06_27665"/>
<dbReference type="KEGG" id="kphy:AOZ06_27665"/>
<feature type="domain" description="STAS" evidence="3">
    <location>
        <begin position="13"/>
        <end position="120"/>
    </location>
</feature>
<reference evidence="4 5" key="1">
    <citation type="submission" date="2015-07" db="EMBL/GenBank/DDBJ databases">
        <title>Genome sequencing of Kibdelosporangium phytohabitans.</title>
        <authorList>
            <person name="Qin S."/>
            <person name="Xing K."/>
        </authorList>
    </citation>
    <scope>NUCLEOTIDE SEQUENCE [LARGE SCALE GENOMIC DNA]</scope>
    <source>
        <strain evidence="4 5">KLBMP1111</strain>
    </source>
</reference>
<organism evidence="4 5">
    <name type="scientific">Kibdelosporangium phytohabitans</name>
    <dbReference type="NCBI Taxonomy" id="860235"/>
    <lineage>
        <taxon>Bacteria</taxon>
        <taxon>Bacillati</taxon>
        <taxon>Actinomycetota</taxon>
        <taxon>Actinomycetes</taxon>
        <taxon>Pseudonocardiales</taxon>
        <taxon>Pseudonocardiaceae</taxon>
        <taxon>Kibdelosporangium</taxon>
    </lineage>
</organism>
<keyword evidence="5" id="KW-1185">Reference proteome</keyword>
<dbReference type="OrthoDB" id="5194587at2"/>
<sequence>MMSRMSSAEFQSLSIEVGQGPSGPVLSVRGEVDTVTAPELQAGVEQAMPGSGRVLVVDLSGVTFLSSAGLSVLVQAHQRAGEAGCEVRIVTNASTARVFQLTGLTETLRLFDSADAAREA</sequence>
<dbReference type="NCBIfam" id="TIGR00377">
    <property type="entry name" value="ant_ant_sig"/>
    <property type="match status" value="1"/>
</dbReference>
<dbReference type="Proteomes" id="UP000063699">
    <property type="component" value="Chromosome"/>
</dbReference>
<evidence type="ECO:0000256" key="1">
    <source>
        <dbReference type="ARBA" id="ARBA00009013"/>
    </source>
</evidence>
<dbReference type="Pfam" id="PF01740">
    <property type="entry name" value="STAS"/>
    <property type="match status" value="1"/>
</dbReference>
<dbReference type="EMBL" id="CP012752">
    <property type="protein sequence ID" value="ALG10170.1"/>
    <property type="molecule type" value="Genomic_DNA"/>
</dbReference>
<dbReference type="PANTHER" id="PTHR33495:SF13">
    <property type="entry name" value="ANTI-SIGMA-F FACTOR ANTAGONIST RSFB"/>
    <property type="match status" value="1"/>
</dbReference>
<name>A0A0N9HXN9_9PSEU</name>
<dbReference type="SUPFAM" id="SSF52091">
    <property type="entry name" value="SpoIIaa-like"/>
    <property type="match status" value="1"/>
</dbReference>
<dbReference type="GO" id="GO:0043856">
    <property type="term" value="F:anti-sigma factor antagonist activity"/>
    <property type="evidence" value="ECO:0007669"/>
    <property type="project" value="InterPro"/>
</dbReference>
<dbReference type="Gene3D" id="3.30.750.24">
    <property type="entry name" value="STAS domain"/>
    <property type="match status" value="1"/>
</dbReference>
<dbReference type="CDD" id="cd07043">
    <property type="entry name" value="STAS_anti-anti-sigma_factors"/>
    <property type="match status" value="1"/>
</dbReference>
<evidence type="ECO:0000313" key="4">
    <source>
        <dbReference type="EMBL" id="ALG10170.1"/>
    </source>
</evidence>